<name>A0A4S4DJD7_CAMSN</name>
<dbReference type="PROSITE" id="PS50004">
    <property type="entry name" value="C2"/>
    <property type="match status" value="1"/>
</dbReference>
<dbReference type="InterPro" id="IPR000008">
    <property type="entry name" value="C2_dom"/>
</dbReference>
<accession>A0A4S4DJD7</accession>
<evidence type="ECO:0000256" key="1">
    <source>
        <dbReference type="SAM" id="MobiDB-lite"/>
    </source>
</evidence>
<feature type="compositionally biased region" description="Low complexity" evidence="1">
    <location>
        <begin position="283"/>
        <end position="293"/>
    </location>
</feature>
<dbReference type="PANTHER" id="PTHR32246:SF66">
    <property type="entry name" value="C2 DOMAIN-CONTAINING PROTEIN"/>
    <property type="match status" value="1"/>
</dbReference>
<dbReference type="PANTHER" id="PTHR32246">
    <property type="entry name" value="INGRESSION PROTEIN FIC1"/>
    <property type="match status" value="1"/>
</dbReference>
<reference evidence="3 4" key="1">
    <citation type="journal article" date="2018" name="Proc. Natl. Acad. Sci. U.S.A.">
        <title>Draft genome sequence of Camellia sinensis var. sinensis provides insights into the evolution of the tea genome and tea quality.</title>
        <authorList>
            <person name="Wei C."/>
            <person name="Yang H."/>
            <person name="Wang S."/>
            <person name="Zhao J."/>
            <person name="Liu C."/>
            <person name="Gao L."/>
            <person name="Xia E."/>
            <person name="Lu Y."/>
            <person name="Tai Y."/>
            <person name="She G."/>
            <person name="Sun J."/>
            <person name="Cao H."/>
            <person name="Tong W."/>
            <person name="Gao Q."/>
            <person name="Li Y."/>
            <person name="Deng W."/>
            <person name="Jiang X."/>
            <person name="Wang W."/>
            <person name="Chen Q."/>
            <person name="Zhang S."/>
            <person name="Li H."/>
            <person name="Wu J."/>
            <person name="Wang P."/>
            <person name="Li P."/>
            <person name="Shi C."/>
            <person name="Zheng F."/>
            <person name="Jian J."/>
            <person name="Huang B."/>
            <person name="Shan D."/>
            <person name="Shi M."/>
            <person name="Fang C."/>
            <person name="Yue Y."/>
            <person name="Li F."/>
            <person name="Li D."/>
            <person name="Wei S."/>
            <person name="Han B."/>
            <person name="Jiang C."/>
            <person name="Yin Y."/>
            <person name="Xia T."/>
            <person name="Zhang Z."/>
            <person name="Bennetzen J.L."/>
            <person name="Zhao S."/>
            <person name="Wan X."/>
        </authorList>
    </citation>
    <scope>NUCLEOTIDE SEQUENCE [LARGE SCALE GENOMIC DNA]</scope>
    <source>
        <strain evidence="4">cv. Shuchazao</strain>
        <tissue evidence="3">Leaf</tissue>
    </source>
</reference>
<feature type="compositionally biased region" description="Polar residues" evidence="1">
    <location>
        <begin position="354"/>
        <end position="363"/>
    </location>
</feature>
<keyword evidence="4" id="KW-1185">Reference proteome</keyword>
<comment type="caution">
    <text evidence="3">The sequence shown here is derived from an EMBL/GenBank/DDBJ whole genome shotgun (WGS) entry which is preliminary data.</text>
</comment>
<proteinExistence type="predicted"/>
<dbReference type="Gene3D" id="2.60.40.150">
    <property type="entry name" value="C2 domain"/>
    <property type="match status" value="1"/>
</dbReference>
<protein>
    <recommendedName>
        <fullName evidence="2">C2 domain-containing protein</fullName>
    </recommendedName>
</protein>
<dbReference type="Pfam" id="PF00168">
    <property type="entry name" value="C2"/>
    <property type="match status" value="1"/>
</dbReference>
<gene>
    <name evidence="3" type="ORF">TEA_011473</name>
</gene>
<feature type="region of interest" description="Disordered" evidence="1">
    <location>
        <begin position="272"/>
        <end position="366"/>
    </location>
</feature>
<dbReference type="SMART" id="SM00239">
    <property type="entry name" value="C2"/>
    <property type="match status" value="1"/>
</dbReference>
<dbReference type="InterPro" id="IPR035892">
    <property type="entry name" value="C2_domain_sf"/>
</dbReference>
<organism evidence="3 4">
    <name type="scientific">Camellia sinensis var. sinensis</name>
    <name type="common">China tea</name>
    <dbReference type="NCBI Taxonomy" id="542762"/>
    <lineage>
        <taxon>Eukaryota</taxon>
        <taxon>Viridiplantae</taxon>
        <taxon>Streptophyta</taxon>
        <taxon>Embryophyta</taxon>
        <taxon>Tracheophyta</taxon>
        <taxon>Spermatophyta</taxon>
        <taxon>Magnoliopsida</taxon>
        <taxon>eudicotyledons</taxon>
        <taxon>Gunneridae</taxon>
        <taxon>Pentapetalae</taxon>
        <taxon>asterids</taxon>
        <taxon>Ericales</taxon>
        <taxon>Theaceae</taxon>
        <taxon>Camellia</taxon>
    </lineage>
</organism>
<evidence type="ECO:0000313" key="4">
    <source>
        <dbReference type="Proteomes" id="UP000306102"/>
    </source>
</evidence>
<dbReference type="AlphaFoldDB" id="A0A4S4DJD7"/>
<evidence type="ECO:0000259" key="2">
    <source>
        <dbReference type="PROSITE" id="PS50004"/>
    </source>
</evidence>
<dbReference type="EMBL" id="SDRB02011081">
    <property type="protein sequence ID" value="THG02981.1"/>
    <property type="molecule type" value="Genomic_DNA"/>
</dbReference>
<evidence type="ECO:0000313" key="3">
    <source>
        <dbReference type="EMBL" id="THG02981.1"/>
    </source>
</evidence>
<feature type="domain" description="C2" evidence="2">
    <location>
        <begin position="1"/>
        <end position="146"/>
    </location>
</feature>
<feature type="compositionally biased region" description="Low complexity" evidence="1">
    <location>
        <begin position="317"/>
        <end position="353"/>
    </location>
</feature>
<dbReference type="Proteomes" id="UP000306102">
    <property type="component" value="Unassembled WGS sequence"/>
</dbReference>
<sequence>MLKNTSPQNFTMEVTVISAEGLKKTPSSAAALFFSRRLRPFVTLTLPPFSCSTTTTTTTTTTTNTNGDKLSHVYKTRIDDQGGINPTWGDKFHIPITDSTFFHQRHYSFIYLQLYNKHVMVGQTQLGWCQIPAADILDGLSPAGTVRRLSYRLRSRDGSRAHGVVNVAVKLEGSVSLTRQQNRDLTQSPEMGLCQPVMVEVSTCEQKVGHGTRLDESNGLDTLMNHYLRGDLCDFLKRKGALKPTTAVIFALDIASGWTELDVKNSVAGGQTNGGLGANNKKQQQQQQQQQQQAAISRFPSNIDAHLRPPGFQQHRPINPQQQQQTPNPNPNPNSNSIPNQQQNQNPNSNPQQDIHSQFQQQKAIRPPVNQAELQMAYQDAWRVCHPDFKRPFSSLEDACERNSSLISLCYMHNSHRLIALFHDSDRLGNRVTHSLRLSRNNLGISHVLLCFEDVSRLEVDFRKAKLIPMGEKEILEAFASILVC</sequence>
<dbReference type="SUPFAM" id="SSF49562">
    <property type="entry name" value="C2 domain (Calcium/lipid-binding domain, CaLB)"/>
    <property type="match status" value="1"/>
</dbReference>